<dbReference type="Pfam" id="PF07730">
    <property type="entry name" value="HisKA_3"/>
    <property type="match status" value="1"/>
</dbReference>
<accession>A0A5B1MA12</accession>
<sequence length="400" mass="42574">MDDEPRRDNLLTAGRAEEPSMGASADVARKVVLAVFWANLPWAIWLPWELTDRQAPPVDAALAVALLLAALALAAVMWAAVTPWTTQRTISVLVLVSMAAVVLLWWPLTTRAEPGEAPWSWLAGIVAGSVALAVPWRVGAALAVSLAGAAALAAEVTDEPLLTHLFPLVAAAALVLIFMLAMVWLLRLLVAAEHARRTESRAVLLEERLRVAREIHDAVGHQMAVIALKAELAGRFADSDVARTRAETEAIRELTRTTLLEVRRAVHGDTVADIETQLQTASAVLTSAGIDVDVAMPAYAITGSESQLLAAVVREAVTNILRHADARRVEIAFPQSGDRRAMVISNDVRATGRGDDRSGGTGLQGLAARCVAMGARLEVSPDPGTFSLTVHLPHPPALGD</sequence>
<evidence type="ECO:0000256" key="2">
    <source>
        <dbReference type="ARBA" id="ARBA00022777"/>
    </source>
</evidence>
<keyword evidence="7" id="KW-1185">Reference proteome</keyword>
<dbReference type="Gene3D" id="3.30.565.10">
    <property type="entry name" value="Histidine kinase-like ATPase, C-terminal domain"/>
    <property type="match status" value="1"/>
</dbReference>
<dbReference type="RefSeq" id="WP_149748380.1">
    <property type="nucleotide sequence ID" value="NZ_VUJW01000001.1"/>
</dbReference>
<feature type="transmembrane region" description="Helical" evidence="4">
    <location>
        <begin position="90"/>
        <end position="108"/>
    </location>
</feature>
<evidence type="ECO:0000256" key="4">
    <source>
        <dbReference type="SAM" id="Phobius"/>
    </source>
</evidence>
<evidence type="ECO:0000259" key="5">
    <source>
        <dbReference type="Pfam" id="PF07730"/>
    </source>
</evidence>
<dbReference type="InterPro" id="IPR050482">
    <property type="entry name" value="Sensor_HK_TwoCompSys"/>
</dbReference>
<dbReference type="GO" id="GO:0046983">
    <property type="term" value="F:protein dimerization activity"/>
    <property type="evidence" value="ECO:0007669"/>
    <property type="project" value="InterPro"/>
</dbReference>
<dbReference type="PANTHER" id="PTHR24421">
    <property type="entry name" value="NITRATE/NITRITE SENSOR PROTEIN NARX-RELATED"/>
    <property type="match status" value="1"/>
</dbReference>
<feature type="transmembrane region" description="Helical" evidence="4">
    <location>
        <begin position="60"/>
        <end position="81"/>
    </location>
</feature>
<dbReference type="Proteomes" id="UP000324351">
    <property type="component" value="Unassembled WGS sequence"/>
</dbReference>
<reference evidence="6 7" key="1">
    <citation type="submission" date="2019-09" db="EMBL/GenBank/DDBJ databases">
        <title>Nocardioides panacisoli sp. nov., isolated from the soil of a ginseng field.</title>
        <authorList>
            <person name="Cho C."/>
        </authorList>
    </citation>
    <scope>NUCLEOTIDE SEQUENCE [LARGE SCALE GENOMIC DNA]</scope>
    <source>
        <strain evidence="6 7">BN140041</strain>
    </source>
</reference>
<dbReference type="InterPro" id="IPR036890">
    <property type="entry name" value="HATPase_C_sf"/>
</dbReference>
<keyword evidence="4" id="KW-0812">Transmembrane</keyword>
<name>A0A5B1MA12_9ACTN</name>
<organism evidence="6 7">
    <name type="scientific">Nocardioides antri</name>
    <dbReference type="NCBI Taxonomy" id="2607659"/>
    <lineage>
        <taxon>Bacteria</taxon>
        <taxon>Bacillati</taxon>
        <taxon>Actinomycetota</taxon>
        <taxon>Actinomycetes</taxon>
        <taxon>Propionibacteriales</taxon>
        <taxon>Nocardioidaceae</taxon>
        <taxon>Nocardioides</taxon>
    </lineage>
</organism>
<protein>
    <recommendedName>
        <fullName evidence="5">Signal transduction histidine kinase subgroup 3 dimerisation and phosphoacceptor domain-containing protein</fullName>
    </recommendedName>
</protein>
<dbReference type="CDD" id="cd16917">
    <property type="entry name" value="HATPase_UhpB-NarQ-NarX-like"/>
    <property type="match status" value="1"/>
</dbReference>
<feature type="transmembrane region" description="Helical" evidence="4">
    <location>
        <begin position="31"/>
        <end position="48"/>
    </location>
</feature>
<dbReference type="InterPro" id="IPR036259">
    <property type="entry name" value="MFS_trans_sf"/>
</dbReference>
<evidence type="ECO:0000256" key="3">
    <source>
        <dbReference type="ARBA" id="ARBA00023012"/>
    </source>
</evidence>
<feature type="transmembrane region" description="Helical" evidence="4">
    <location>
        <begin position="120"/>
        <end position="153"/>
    </location>
</feature>
<keyword evidence="4" id="KW-1133">Transmembrane helix</keyword>
<comment type="caution">
    <text evidence="6">The sequence shown here is derived from an EMBL/GenBank/DDBJ whole genome shotgun (WGS) entry which is preliminary data.</text>
</comment>
<gene>
    <name evidence="6" type="ORF">F0U47_00610</name>
</gene>
<dbReference type="EMBL" id="VUJW01000001">
    <property type="protein sequence ID" value="KAA1428757.1"/>
    <property type="molecule type" value="Genomic_DNA"/>
</dbReference>
<feature type="transmembrane region" description="Helical" evidence="4">
    <location>
        <begin position="165"/>
        <end position="186"/>
    </location>
</feature>
<reference evidence="6 7" key="2">
    <citation type="submission" date="2019-09" db="EMBL/GenBank/DDBJ databases">
        <authorList>
            <person name="Jin C."/>
        </authorList>
    </citation>
    <scope>NUCLEOTIDE SEQUENCE [LARGE SCALE GENOMIC DNA]</scope>
    <source>
        <strain evidence="6 7">BN140041</strain>
    </source>
</reference>
<dbReference type="Gene3D" id="1.20.5.1930">
    <property type="match status" value="1"/>
</dbReference>
<proteinExistence type="predicted"/>
<keyword evidence="3" id="KW-0902">Two-component regulatory system</keyword>
<keyword evidence="4" id="KW-0472">Membrane</keyword>
<evidence type="ECO:0000256" key="1">
    <source>
        <dbReference type="ARBA" id="ARBA00022679"/>
    </source>
</evidence>
<feature type="domain" description="Signal transduction histidine kinase subgroup 3 dimerisation and phosphoacceptor" evidence="5">
    <location>
        <begin position="207"/>
        <end position="267"/>
    </location>
</feature>
<keyword evidence="2" id="KW-0418">Kinase</keyword>
<dbReference type="GO" id="GO:0016020">
    <property type="term" value="C:membrane"/>
    <property type="evidence" value="ECO:0007669"/>
    <property type="project" value="InterPro"/>
</dbReference>
<dbReference type="SUPFAM" id="SSF55874">
    <property type="entry name" value="ATPase domain of HSP90 chaperone/DNA topoisomerase II/histidine kinase"/>
    <property type="match status" value="1"/>
</dbReference>
<evidence type="ECO:0000313" key="7">
    <source>
        <dbReference type="Proteomes" id="UP000324351"/>
    </source>
</evidence>
<dbReference type="GO" id="GO:0000155">
    <property type="term" value="F:phosphorelay sensor kinase activity"/>
    <property type="evidence" value="ECO:0007669"/>
    <property type="project" value="InterPro"/>
</dbReference>
<dbReference type="SUPFAM" id="SSF103473">
    <property type="entry name" value="MFS general substrate transporter"/>
    <property type="match status" value="1"/>
</dbReference>
<dbReference type="InterPro" id="IPR011712">
    <property type="entry name" value="Sig_transdc_His_kin_sub3_dim/P"/>
</dbReference>
<dbReference type="AlphaFoldDB" id="A0A5B1MA12"/>
<evidence type="ECO:0000313" key="6">
    <source>
        <dbReference type="EMBL" id="KAA1428757.1"/>
    </source>
</evidence>
<keyword evidence="1" id="KW-0808">Transferase</keyword>
<dbReference type="PANTHER" id="PTHR24421:SF63">
    <property type="entry name" value="SENSOR HISTIDINE KINASE DESK"/>
    <property type="match status" value="1"/>
</dbReference>